<name>A0ACB9P603_BAUVA</name>
<comment type="caution">
    <text evidence="1">The sequence shown here is derived from an EMBL/GenBank/DDBJ whole genome shotgun (WGS) entry which is preliminary data.</text>
</comment>
<reference evidence="1 2" key="1">
    <citation type="journal article" date="2022" name="DNA Res.">
        <title>Chromosomal-level genome assembly of the orchid tree Bauhinia variegata (Leguminosae; Cercidoideae) supports the allotetraploid origin hypothesis of Bauhinia.</title>
        <authorList>
            <person name="Zhong Y."/>
            <person name="Chen Y."/>
            <person name="Zheng D."/>
            <person name="Pang J."/>
            <person name="Liu Y."/>
            <person name="Luo S."/>
            <person name="Meng S."/>
            <person name="Qian L."/>
            <person name="Wei D."/>
            <person name="Dai S."/>
            <person name="Zhou R."/>
        </authorList>
    </citation>
    <scope>NUCLEOTIDE SEQUENCE [LARGE SCALE GENOMIC DNA]</scope>
    <source>
        <strain evidence="1">BV-YZ2020</strain>
    </source>
</reference>
<gene>
    <name evidence="1" type="ORF">L6164_011350</name>
</gene>
<sequence length="148" mass="15750">MSMSRSRNSRLPPCPWLLLVVFLVSEFPSNSYADVGTSARYAPPYLPTTCYGGEATQFPSSNLFAAAGDGIWDNGAACGRQYLVRCVSAEQPRTCIPDQSIQVKIVDYASSAVSAASAPSTTLVLSDKAFATIANTSAALINIEFQQV</sequence>
<dbReference type="Proteomes" id="UP000828941">
    <property type="component" value="Chromosome 5"/>
</dbReference>
<accession>A0ACB9P603</accession>
<organism evidence="1 2">
    <name type="scientific">Bauhinia variegata</name>
    <name type="common">Purple orchid tree</name>
    <name type="synonym">Phanera variegata</name>
    <dbReference type="NCBI Taxonomy" id="167791"/>
    <lineage>
        <taxon>Eukaryota</taxon>
        <taxon>Viridiplantae</taxon>
        <taxon>Streptophyta</taxon>
        <taxon>Embryophyta</taxon>
        <taxon>Tracheophyta</taxon>
        <taxon>Spermatophyta</taxon>
        <taxon>Magnoliopsida</taxon>
        <taxon>eudicotyledons</taxon>
        <taxon>Gunneridae</taxon>
        <taxon>Pentapetalae</taxon>
        <taxon>rosids</taxon>
        <taxon>fabids</taxon>
        <taxon>Fabales</taxon>
        <taxon>Fabaceae</taxon>
        <taxon>Cercidoideae</taxon>
        <taxon>Cercideae</taxon>
        <taxon>Bauhiniinae</taxon>
        <taxon>Bauhinia</taxon>
    </lineage>
</organism>
<protein>
    <submittedName>
        <fullName evidence="1">Uncharacterized protein</fullName>
    </submittedName>
</protein>
<evidence type="ECO:0000313" key="1">
    <source>
        <dbReference type="EMBL" id="KAI4344078.1"/>
    </source>
</evidence>
<keyword evidence="2" id="KW-1185">Reference proteome</keyword>
<evidence type="ECO:0000313" key="2">
    <source>
        <dbReference type="Proteomes" id="UP000828941"/>
    </source>
</evidence>
<proteinExistence type="predicted"/>
<dbReference type="EMBL" id="CM039430">
    <property type="protein sequence ID" value="KAI4344078.1"/>
    <property type="molecule type" value="Genomic_DNA"/>
</dbReference>